<dbReference type="InterPro" id="IPR018939">
    <property type="entry name" value="Autophagy-rel_prot_27"/>
</dbReference>
<dbReference type="GO" id="GO:0000139">
    <property type="term" value="C:Golgi membrane"/>
    <property type="evidence" value="ECO:0007669"/>
    <property type="project" value="UniProtKB-SubCell"/>
</dbReference>
<feature type="signal peptide" evidence="7">
    <location>
        <begin position="1"/>
        <end position="18"/>
    </location>
</feature>
<reference evidence="9" key="1">
    <citation type="journal article" date="2010" name="Nature">
        <title>The Amphimedon queenslandica genome and the evolution of animal complexity.</title>
        <authorList>
            <person name="Srivastava M."/>
            <person name="Simakov O."/>
            <person name="Chapman J."/>
            <person name="Fahey B."/>
            <person name="Gauthier M.E."/>
            <person name="Mitros T."/>
            <person name="Richards G.S."/>
            <person name="Conaco C."/>
            <person name="Dacre M."/>
            <person name="Hellsten U."/>
            <person name="Larroux C."/>
            <person name="Putnam N.H."/>
            <person name="Stanke M."/>
            <person name="Adamska M."/>
            <person name="Darling A."/>
            <person name="Degnan S.M."/>
            <person name="Oakley T.H."/>
            <person name="Plachetzki D.C."/>
            <person name="Zhai Y."/>
            <person name="Adamski M."/>
            <person name="Calcino A."/>
            <person name="Cummins S.F."/>
            <person name="Goodstein D.M."/>
            <person name="Harris C."/>
            <person name="Jackson D.J."/>
            <person name="Leys S.P."/>
            <person name="Shu S."/>
            <person name="Woodcroft B.J."/>
            <person name="Vervoort M."/>
            <person name="Kosik K.S."/>
            <person name="Manning G."/>
            <person name="Degnan B.M."/>
            <person name="Rokhsar D.S."/>
        </authorList>
    </citation>
    <scope>NUCLEOTIDE SEQUENCE [LARGE SCALE GENOMIC DNA]</scope>
</reference>
<dbReference type="Proteomes" id="UP000007879">
    <property type="component" value="Unassembled WGS sequence"/>
</dbReference>
<evidence type="ECO:0008006" key="10">
    <source>
        <dbReference type="Google" id="ProtNLM"/>
    </source>
</evidence>
<dbReference type="Pfam" id="PF09451">
    <property type="entry name" value="ATG27"/>
    <property type="match status" value="1"/>
</dbReference>
<reference evidence="8" key="2">
    <citation type="submission" date="2024-06" db="UniProtKB">
        <authorList>
            <consortium name="EnsemblMetazoa"/>
        </authorList>
    </citation>
    <scope>IDENTIFICATION</scope>
</reference>
<keyword evidence="3 7" id="KW-0732">Signal</keyword>
<dbReference type="GeneID" id="105312515"/>
<evidence type="ECO:0000256" key="1">
    <source>
        <dbReference type="ARBA" id="ARBA00004167"/>
    </source>
</evidence>
<dbReference type="PANTHER" id="PTHR15071:SF0">
    <property type="entry name" value="MANNOSE 6-PHOSPHATE RECEPTOR-LIKE PROTEIN 1"/>
    <property type="match status" value="1"/>
</dbReference>
<keyword evidence="4 6" id="KW-1133">Transmembrane helix</keyword>
<keyword evidence="2 6" id="KW-0812">Transmembrane</keyword>
<evidence type="ECO:0000256" key="4">
    <source>
        <dbReference type="ARBA" id="ARBA00022989"/>
    </source>
</evidence>
<sequence>MSPIVLLIVCVSVAGVSADSVDCTPDQDNGCRATCDDGTTLDISSLLSYPYKIAVDDNSVGQYFTYSPCSGLDCGALDEITVCLDNQGNCGSTHSSMWAVTKKDPLTFTVEYSCGVGTFCTSSAFTFVQNDDEETKVVYTSQEDGAYQFQVTGKCVGQMNCVNEPSNGHKKKSVIGPAGLVLMILFFAALLIYFIAGALVMKYHKGATGKELIPNYLFWSELPFLVKDGCLFVISPCRKRKGYEAI</sequence>
<keyword evidence="5 6" id="KW-0472">Membrane</keyword>
<feature type="transmembrane region" description="Helical" evidence="6">
    <location>
        <begin position="174"/>
        <end position="200"/>
    </location>
</feature>
<proteinExistence type="predicted"/>
<organism evidence="8 9">
    <name type="scientific">Amphimedon queenslandica</name>
    <name type="common">Sponge</name>
    <dbReference type="NCBI Taxonomy" id="400682"/>
    <lineage>
        <taxon>Eukaryota</taxon>
        <taxon>Metazoa</taxon>
        <taxon>Porifera</taxon>
        <taxon>Demospongiae</taxon>
        <taxon>Heteroscleromorpha</taxon>
        <taxon>Haplosclerida</taxon>
        <taxon>Niphatidae</taxon>
        <taxon>Amphimedon</taxon>
    </lineage>
</organism>
<evidence type="ECO:0000256" key="2">
    <source>
        <dbReference type="ARBA" id="ARBA00022692"/>
    </source>
</evidence>
<evidence type="ECO:0000313" key="8">
    <source>
        <dbReference type="EnsemblMetazoa" id="XP_011403529.1"/>
    </source>
</evidence>
<comment type="subcellular location">
    <subcellularLocation>
        <location evidence="1">Membrane</location>
        <topology evidence="1">Single-pass membrane protein</topology>
    </subcellularLocation>
</comment>
<dbReference type="KEGG" id="aqu:105312515"/>
<evidence type="ECO:0000256" key="6">
    <source>
        <dbReference type="SAM" id="Phobius"/>
    </source>
</evidence>
<dbReference type="GO" id="GO:0005802">
    <property type="term" value="C:trans-Golgi network"/>
    <property type="evidence" value="ECO:0007669"/>
    <property type="project" value="TreeGrafter"/>
</dbReference>
<protein>
    <recommendedName>
        <fullName evidence="10">Cation-dependent mannose-6-phosphate receptor</fullName>
    </recommendedName>
</protein>
<evidence type="ECO:0000256" key="5">
    <source>
        <dbReference type="ARBA" id="ARBA00023136"/>
    </source>
</evidence>
<name>A0AAN0IL08_AMPQE</name>
<evidence type="ECO:0000256" key="7">
    <source>
        <dbReference type="SAM" id="SignalP"/>
    </source>
</evidence>
<feature type="chain" id="PRO_5042873696" description="Cation-dependent mannose-6-phosphate receptor" evidence="7">
    <location>
        <begin position="19"/>
        <end position="246"/>
    </location>
</feature>
<dbReference type="PANTHER" id="PTHR15071">
    <property type="entry name" value="MANNOSE-6-PHOSPHATE RECEPTOR FAMILY MEMBER"/>
    <property type="match status" value="1"/>
</dbReference>
<dbReference type="AlphaFoldDB" id="A0AAN0IL08"/>
<dbReference type="RefSeq" id="XP_011403529.1">
    <property type="nucleotide sequence ID" value="XM_011405227.2"/>
</dbReference>
<dbReference type="EnsemblMetazoa" id="XM_011405227.2">
    <property type="protein sequence ID" value="XP_011403529.1"/>
    <property type="gene ID" value="LOC105312515"/>
</dbReference>
<keyword evidence="9" id="KW-1185">Reference proteome</keyword>
<evidence type="ECO:0000256" key="3">
    <source>
        <dbReference type="ARBA" id="ARBA00022729"/>
    </source>
</evidence>
<accession>A0AAN0IL08</accession>
<evidence type="ECO:0000313" key="9">
    <source>
        <dbReference type="Proteomes" id="UP000007879"/>
    </source>
</evidence>